<evidence type="ECO:0000313" key="2">
    <source>
        <dbReference type="Proteomes" id="UP000463857"/>
    </source>
</evidence>
<evidence type="ECO:0008006" key="3">
    <source>
        <dbReference type="Google" id="ProtNLM"/>
    </source>
</evidence>
<sequence>MTQTPGNQQPRELNAEEYNEFITGLPDGITYQVQDPVTKLMYDFDGFANGHLIWTIANFDKQFDAVVGPLPGGIEQAYIESARLQDAVRQGYPIMWCVQKPQDVERLRAVLADGGVTSIVVQHEAPE</sequence>
<dbReference type="EMBL" id="CP047156">
    <property type="protein sequence ID" value="QHC00859.1"/>
    <property type="molecule type" value="Genomic_DNA"/>
</dbReference>
<dbReference type="Proteomes" id="UP000463857">
    <property type="component" value="Chromosome"/>
</dbReference>
<organism evidence="1 2">
    <name type="scientific">Epidermidibacterium keratini</name>
    <dbReference type="NCBI Taxonomy" id="1891644"/>
    <lineage>
        <taxon>Bacteria</taxon>
        <taxon>Bacillati</taxon>
        <taxon>Actinomycetota</taxon>
        <taxon>Actinomycetes</taxon>
        <taxon>Sporichthyales</taxon>
        <taxon>Sporichthyaceae</taxon>
        <taxon>Epidermidibacterium</taxon>
    </lineage>
</organism>
<accession>A0A7L4YPY3</accession>
<dbReference type="RefSeq" id="WP_159545757.1">
    <property type="nucleotide sequence ID" value="NZ_CP047156.1"/>
</dbReference>
<dbReference type="InParanoid" id="A0A7L4YPY3"/>
<keyword evidence="2" id="KW-1185">Reference proteome</keyword>
<gene>
    <name evidence="1" type="ORF">EK0264_11575</name>
</gene>
<protein>
    <recommendedName>
        <fullName evidence="3">Tox-REase-5 domain-containing protein</fullName>
    </recommendedName>
</protein>
<dbReference type="OrthoDB" id="5195830at2"/>
<dbReference type="AlphaFoldDB" id="A0A7L4YPY3"/>
<evidence type="ECO:0000313" key="1">
    <source>
        <dbReference type="EMBL" id="QHC00859.1"/>
    </source>
</evidence>
<proteinExistence type="predicted"/>
<dbReference type="KEGG" id="eke:EK0264_11575"/>
<name>A0A7L4YPY3_9ACTN</name>
<reference evidence="1 2" key="1">
    <citation type="journal article" date="2018" name="Int. J. Syst. Evol. Microbiol.">
        <title>Epidermidibacterium keratini gen. nov., sp. nov., a member of the family Sporichthyaceae, isolated from keratin epidermis.</title>
        <authorList>
            <person name="Lee D.G."/>
            <person name="Trujillo M.E."/>
            <person name="Kang S."/>
            <person name="Nam J.J."/>
            <person name="Kim Y.J."/>
        </authorList>
    </citation>
    <scope>NUCLEOTIDE SEQUENCE [LARGE SCALE GENOMIC DNA]</scope>
    <source>
        <strain evidence="1 2">EPI-7</strain>
    </source>
</reference>